<gene>
    <name evidence="3" type="ORF">DSM101010T_34940</name>
</gene>
<proteinExistence type="predicted"/>
<evidence type="ECO:0000313" key="4">
    <source>
        <dbReference type="Proteomes" id="UP000503840"/>
    </source>
</evidence>
<dbReference type="SMART" id="SM00287">
    <property type="entry name" value="SH3b"/>
    <property type="match status" value="2"/>
</dbReference>
<evidence type="ECO:0000256" key="1">
    <source>
        <dbReference type="SAM" id="Coils"/>
    </source>
</evidence>
<dbReference type="Pfam" id="PF08239">
    <property type="entry name" value="SH3_3"/>
    <property type="match status" value="1"/>
</dbReference>
<feature type="domain" description="SH3b" evidence="2">
    <location>
        <begin position="63"/>
        <end position="125"/>
    </location>
</feature>
<reference evidence="3 4" key="1">
    <citation type="submission" date="2020-05" db="EMBL/GenBank/DDBJ databases">
        <title>Draft genome sequence of Desulfovibrio sp. strain HN2T.</title>
        <authorList>
            <person name="Ueno A."/>
            <person name="Tamazawa S."/>
            <person name="Tamamura S."/>
            <person name="Murakami T."/>
            <person name="Kiyama T."/>
            <person name="Inomata H."/>
            <person name="Amano Y."/>
            <person name="Miyakawa K."/>
            <person name="Tamaki H."/>
            <person name="Naganuma T."/>
            <person name="Kaneko K."/>
        </authorList>
    </citation>
    <scope>NUCLEOTIDE SEQUENCE [LARGE SCALE GENOMIC DNA]</scope>
    <source>
        <strain evidence="3 4">HN2</strain>
    </source>
</reference>
<dbReference type="InterPro" id="IPR003646">
    <property type="entry name" value="SH3-like_bac-type"/>
</dbReference>
<dbReference type="Gene3D" id="2.30.30.40">
    <property type="entry name" value="SH3 Domains"/>
    <property type="match status" value="1"/>
</dbReference>
<keyword evidence="1" id="KW-0175">Coiled coil</keyword>
<dbReference type="Proteomes" id="UP000503840">
    <property type="component" value="Unassembled WGS sequence"/>
</dbReference>
<dbReference type="AlphaFoldDB" id="A0A7J0BN95"/>
<accession>A0A7J0BN95</accession>
<dbReference type="PANTHER" id="PTHR34408">
    <property type="entry name" value="FAMILY PROTEIN, PUTATIVE-RELATED"/>
    <property type="match status" value="1"/>
</dbReference>
<evidence type="ECO:0000259" key="2">
    <source>
        <dbReference type="SMART" id="SM00287"/>
    </source>
</evidence>
<name>A0A7J0BN95_9BACT</name>
<feature type="coiled-coil region" evidence="1">
    <location>
        <begin position="356"/>
        <end position="395"/>
    </location>
</feature>
<comment type="caution">
    <text evidence="3">The sequence shown here is derived from an EMBL/GenBank/DDBJ whole genome shotgun (WGS) entry which is preliminary data.</text>
</comment>
<feature type="domain" description="SH3b" evidence="2">
    <location>
        <begin position="126"/>
        <end position="190"/>
    </location>
</feature>
<organism evidence="3 4">
    <name type="scientific">Desulfovibrio subterraneus</name>
    <dbReference type="NCBI Taxonomy" id="2718620"/>
    <lineage>
        <taxon>Bacteria</taxon>
        <taxon>Pseudomonadati</taxon>
        <taxon>Thermodesulfobacteriota</taxon>
        <taxon>Desulfovibrionia</taxon>
        <taxon>Desulfovibrionales</taxon>
        <taxon>Desulfovibrionaceae</taxon>
        <taxon>Desulfovibrio</taxon>
    </lineage>
</organism>
<dbReference type="InterPro" id="IPR052354">
    <property type="entry name" value="Cell_Wall_Dynamics_Protein"/>
</dbReference>
<dbReference type="PROSITE" id="PS51257">
    <property type="entry name" value="PROKAR_LIPOPROTEIN"/>
    <property type="match status" value="1"/>
</dbReference>
<evidence type="ECO:0000313" key="3">
    <source>
        <dbReference type="EMBL" id="GFM35129.1"/>
    </source>
</evidence>
<protein>
    <recommendedName>
        <fullName evidence="2">SH3b domain-containing protein</fullName>
    </recommendedName>
</protein>
<keyword evidence="4" id="KW-1185">Reference proteome</keyword>
<sequence>MKSTLRARPVPHVFVLVVCCLFSVSMLLGGCVDKNGNLAMVPLMTNSTSTKQVEEKPAVVVPDASATAFEACNVRKQASTKSPVVFRLAQDQQVLLTGQSGDWYVIKTEQGEGFVYRSLLGVNLSPGESYSTSLLAGKKLYKEASHKTAVLGVTGQEACGEVLGREGKYYKVSYGETTGYVFHKNLVINVDSRSVPEQKAGPDNVAKVQEVLTSYAEKNASVRGNFALGKYDDVAAELDERYGAEDNLADIPEHANEMDLLPAIERGYLEFEMSRYNESVAYFSGAEQTLTDRENRSSSGSFAMGCFSGLATMVGFEEVTPYDGPGFEKVLMLNYKALAYLMNGERKAYNVTRRAIEIQGQEREAFAKQIEEAQAKLEKEKQEAVEKQAKEIEAQNVAGNGTQQGDKKAQGVDFAKLDFSKVLLLNSASQVKRAKTVPSAFVNPFGDYLNAAILEIDGYEDSGQRSAAKIAYEKAAQLQPKCSVLAKAAKDMDKSPKGRLVHVIVADGFGPEKTIQTTGIPISSLPVIVKSAVYKSVPSDVAFAEVAYGKTNTRLELLADLEALALRYEADALPMNSAKIFTNILRSYFERQMLSNAAGGFGEIAGALHDAMSKPDSRSWLTMPCTISVQRLMLPENVSSLTLRTRNAKNKVLNTVTINLPANGPCIVYARSMNENLTAHVSKGSWL</sequence>
<dbReference type="PANTHER" id="PTHR34408:SF1">
    <property type="entry name" value="GLYCOSYL HYDROLASE FAMILY 19 DOMAIN-CONTAINING PROTEIN HI_1415"/>
    <property type="match status" value="1"/>
</dbReference>
<dbReference type="EMBL" id="BLVO01000016">
    <property type="protein sequence ID" value="GFM35129.1"/>
    <property type="molecule type" value="Genomic_DNA"/>
</dbReference>